<dbReference type="Proteomes" id="UP000027604">
    <property type="component" value="Chromosome I"/>
</dbReference>
<dbReference type="AlphaFoldDB" id="W0V1K4"/>
<organism evidence="1 2">
    <name type="scientific">Janthinobacterium agaricidamnosum NBRC 102515 = DSM 9628</name>
    <dbReference type="NCBI Taxonomy" id="1349767"/>
    <lineage>
        <taxon>Bacteria</taxon>
        <taxon>Pseudomonadati</taxon>
        <taxon>Pseudomonadota</taxon>
        <taxon>Betaproteobacteria</taxon>
        <taxon>Burkholderiales</taxon>
        <taxon>Oxalobacteraceae</taxon>
        <taxon>Janthinobacterium</taxon>
    </lineage>
</organism>
<dbReference type="KEGG" id="jag:GJA_2074"/>
<keyword evidence="2" id="KW-1185">Reference proteome</keyword>
<dbReference type="STRING" id="1349767.GJA_2074"/>
<protein>
    <submittedName>
        <fullName evidence="1">Uncharacterized protein</fullName>
    </submittedName>
</protein>
<dbReference type="EMBL" id="HG322949">
    <property type="protein sequence ID" value="CDG82709.1"/>
    <property type="molecule type" value="Genomic_DNA"/>
</dbReference>
<reference evidence="1 2" key="1">
    <citation type="journal article" date="2015" name="Genome Announc.">
        <title>Genome Sequence of Mushroom Soft-Rot Pathogen Janthinobacterium agaricidamnosum.</title>
        <authorList>
            <person name="Graupner K."/>
            <person name="Lackner G."/>
            <person name="Hertweck C."/>
        </authorList>
    </citation>
    <scope>NUCLEOTIDE SEQUENCE [LARGE SCALE GENOMIC DNA]</scope>
    <source>
        <strain evidence="2">NBRC 102515 / DSM 9628</strain>
    </source>
</reference>
<name>W0V1K4_9BURK</name>
<evidence type="ECO:0000313" key="2">
    <source>
        <dbReference type="Proteomes" id="UP000027604"/>
    </source>
</evidence>
<dbReference type="PATRIC" id="fig|1349767.4.peg.3837"/>
<sequence>MATFAMFYTLQDIHTQFIPCPDILRLKAAREKFSIKN</sequence>
<evidence type="ECO:0000313" key="1">
    <source>
        <dbReference type="EMBL" id="CDG82709.1"/>
    </source>
</evidence>
<gene>
    <name evidence="1" type="ORF">GJA_2074</name>
</gene>
<accession>W0V1K4</accession>
<dbReference type="HOGENOM" id="CLU_3344591_0_0_4"/>
<proteinExistence type="predicted"/>